<feature type="region of interest" description="Disordered" evidence="1">
    <location>
        <begin position="593"/>
        <end position="620"/>
    </location>
</feature>
<dbReference type="InterPro" id="IPR025558">
    <property type="entry name" value="DUF4283"/>
</dbReference>
<feature type="compositionally biased region" description="Low complexity" evidence="1">
    <location>
        <begin position="438"/>
        <end position="449"/>
    </location>
</feature>
<protein>
    <recommendedName>
        <fullName evidence="2">DUF4283 domain-containing protein</fullName>
    </recommendedName>
</protein>
<feature type="region of interest" description="Disordered" evidence="1">
    <location>
        <begin position="374"/>
        <end position="494"/>
    </location>
</feature>
<dbReference type="Pfam" id="PF14111">
    <property type="entry name" value="DUF4283"/>
    <property type="match status" value="1"/>
</dbReference>
<feature type="region of interest" description="Disordered" evidence="1">
    <location>
        <begin position="1"/>
        <end position="48"/>
    </location>
</feature>
<feature type="compositionally biased region" description="Basic and acidic residues" evidence="1">
    <location>
        <begin position="11"/>
        <end position="24"/>
    </location>
</feature>
<feature type="domain" description="DUF4283" evidence="2">
    <location>
        <begin position="198"/>
        <end position="283"/>
    </location>
</feature>
<evidence type="ECO:0000313" key="4">
    <source>
        <dbReference type="Proteomes" id="UP000288805"/>
    </source>
</evidence>
<feature type="region of interest" description="Disordered" evidence="1">
    <location>
        <begin position="722"/>
        <end position="741"/>
    </location>
</feature>
<dbReference type="AlphaFoldDB" id="A0A438KN03"/>
<gene>
    <name evidence="3" type="ORF">CK203_012525</name>
</gene>
<comment type="caution">
    <text evidence="3">The sequence shown here is derived from an EMBL/GenBank/DDBJ whole genome shotgun (WGS) entry which is preliminary data.</text>
</comment>
<accession>A0A438KN03</accession>
<reference evidence="3 4" key="1">
    <citation type="journal article" date="2018" name="PLoS Genet.">
        <title>Population sequencing reveals clonal diversity and ancestral inbreeding in the grapevine cultivar Chardonnay.</title>
        <authorList>
            <person name="Roach M.J."/>
            <person name="Johnson D.L."/>
            <person name="Bohlmann J."/>
            <person name="van Vuuren H.J."/>
            <person name="Jones S.J."/>
            <person name="Pretorius I.S."/>
            <person name="Schmidt S.A."/>
            <person name="Borneman A.R."/>
        </authorList>
    </citation>
    <scope>NUCLEOTIDE SEQUENCE [LARGE SCALE GENOMIC DNA]</scope>
    <source>
        <strain evidence="4">cv. Chardonnay</strain>
        <tissue evidence="3">Leaf</tissue>
    </source>
</reference>
<evidence type="ECO:0000313" key="3">
    <source>
        <dbReference type="EMBL" id="RVX22574.1"/>
    </source>
</evidence>
<feature type="compositionally biased region" description="Basic and acidic residues" evidence="1">
    <location>
        <begin position="611"/>
        <end position="620"/>
    </location>
</feature>
<sequence>MMQRMPIRTKVMSERASERTRAAESEEASEPAGGENVSRAENRRKRKTRSFGVESKSFVLEMEERRGKTLITITESKKGMGKGLEGKGEELFSDAHYEQGGLFFAVGVIDLELKSYSICIPKGKGGKGGWSAMVEALYQLDNSIINKEKQEEMRVRGRQCTEMTKGRSFADAVKGGWNKESKIIRVEVAREELSRNLSRLEHCLIGSWSPNITTGVTLETLGGDMAKAWGLKGKMGMASMGKGRVLLEFEFVEEARRVNLSGIRAVRGVQMGLECWDPNSGCLEEGETRKEVWVRILGLPMSLWVPSVLKRVGDACGGFLDVDPQTESLEELQWARVLVRSDGETFPDTLELGFEETTYSVTLWWERMPSIRTEEGRKQSRWNPSTREIEGDEASRAATRVEQLVGVETEAQSQSDDGTDCLSQDMGPSVKRAQTRVGSPQGPGSKSGPTASGLLWALGPKSPPASDAPKGDQSGPRLPNRLGRGAGFGMGQAHKGKSILAQTDNGPLLITPPSCSNGHFKADDLEKEFTRCREEEMGRRQQLDPINPSAERMLEEEAARYVSEINMGGTRVQGSFSSNLLCFGRTPEREYYDHSGGRREGILVGSGSRRPNTEDHSGRREGCWDMVEISSDDPTGRNLGWTTDQWASQEGRKEDQLNWEESSLIKFSHFLGFSTEGLEKEILNFLGKIRKRREKIIDKGLLETTRFERELKRLECSVNYEGDTRKKGPQQGRGIQSSVVQ</sequence>
<name>A0A438KN03_VITVI</name>
<evidence type="ECO:0000256" key="1">
    <source>
        <dbReference type="SAM" id="MobiDB-lite"/>
    </source>
</evidence>
<dbReference type="EMBL" id="QGNW01000003">
    <property type="protein sequence ID" value="RVX22574.1"/>
    <property type="molecule type" value="Genomic_DNA"/>
</dbReference>
<organism evidence="3 4">
    <name type="scientific">Vitis vinifera</name>
    <name type="common">Grape</name>
    <dbReference type="NCBI Taxonomy" id="29760"/>
    <lineage>
        <taxon>Eukaryota</taxon>
        <taxon>Viridiplantae</taxon>
        <taxon>Streptophyta</taxon>
        <taxon>Embryophyta</taxon>
        <taxon>Tracheophyta</taxon>
        <taxon>Spermatophyta</taxon>
        <taxon>Magnoliopsida</taxon>
        <taxon>eudicotyledons</taxon>
        <taxon>Gunneridae</taxon>
        <taxon>Pentapetalae</taxon>
        <taxon>rosids</taxon>
        <taxon>Vitales</taxon>
        <taxon>Vitaceae</taxon>
        <taxon>Viteae</taxon>
        <taxon>Vitis</taxon>
    </lineage>
</organism>
<proteinExistence type="predicted"/>
<dbReference type="PANTHER" id="PTHR34427">
    <property type="entry name" value="DUF4283 DOMAIN PROTEIN"/>
    <property type="match status" value="1"/>
</dbReference>
<dbReference type="PANTHER" id="PTHR34427:SF5">
    <property type="entry name" value="DUF4283 DOMAIN-CONTAINING PROTEIN"/>
    <property type="match status" value="1"/>
</dbReference>
<evidence type="ECO:0000259" key="2">
    <source>
        <dbReference type="Pfam" id="PF14111"/>
    </source>
</evidence>
<dbReference type="Proteomes" id="UP000288805">
    <property type="component" value="Unassembled WGS sequence"/>
</dbReference>